<proteinExistence type="predicted"/>
<protein>
    <submittedName>
        <fullName evidence="2">Uncharacterized protein</fullName>
    </submittedName>
</protein>
<dbReference type="KEGG" id="ndk:I601_2040"/>
<feature type="compositionally biased region" description="Basic and acidic residues" evidence="1">
    <location>
        <begin position="1"/>
        <end position="26"/>
    </location>
</feature>
<evidence type="ECO:0000256" key="1">
    <source>
        <dbReference type="SAM" id="MobiDB-lite"/>
    </source>
</evidence>
<feature type="region of interest" description="Disordered" evidence="1">
    <location>
        <begin position="1"/>
        <end position="78"/>
    </location>
</feature>
<dbReference type="STRING" id="1300347.I601_2040"/>
<organism evidence="2 3">
    <name type="scientific">Nocardioides dokdonensis FR1436</name>
    <dbReference type="NCBI Taxonomy" id="1300347"/>
    <lineage>
        <taxon>Bacteria</taxon>
        <taxon>Bacillati</taxon>
        <taxon>Actinomycetota</taxon>
        <taxon>Actinomycetes</taxon>
        <taxon>Propionibacteriales</taxon>
        <taxon>Nocardioidaceae</taxon>
        <taxon>Nocardioides</taxon>
    </lineage>
</organism>
<evidence type="ECO:0000313" key="2">
    <source>
        <dbReference type="EMBL" id="ANH38468.1"/>
    </source>
</evidence>
<name>A0A1A9GJM3_9ACTN</name>
<reference evidence="2 3" key="1">
    <citation type="submission" date="2016-03" db="EMBL/GenBank/DDBJ databases">
        <title>Complete genome sequence of a soil Actinobacterium, Nocardioides dokdonensis FR1436.</title>
        <authorList>
            <person name="Kwon S.-K."/>
            <person name="Kim K."/>
            <person name="Kim J.F."/>
        </authorList>
    </citation>
    <scope>NUCLEOTIDE SEQUENCE [LARGE SCALE GENOMIC DNA]</scope>
    <source>
        <strain evidence="2 3">FR1436</strain>
    </source>
</reference>
<evidence type="ECO:0000313" key="3">
    <source>
        <dbReference type="Proteomes" id="UP000077868"/>
    </source>
</evidence>
<dbReference type="RefSeq" id="WP_068108967.1">
    <property type="nucleotide sequence ID" value="NZ_CP015079.1"/>
</dbReference>
<dbReference type="PATRIC" id="fig|1300347.3.peg.2039"/>
<dbReference type="EMBL" id="CP015079">
    <property type="protein sequence ID" value="ANH38468.1"/>
    <property type="molecule type" value="Genomic_DNA"/>
</dbReference>
<keyword evidence="3" id="KW-1185">Reference proteome</keyword>
<sequence length="78" mass="8244">MSQGQQDREQERKQDKQRDADEKGAADEGGQVSEVQNMEGAGEPISDDQSVAGQPDAESGRVDEGPTGPNARSGSNEN</sequence>
<dbReference type="AlphaFoldDB" id="A0A1A9GJM3"/>
<accession>A0A1A9GJM3</accession>
<dbReference type="OrthoDB" id="3789025at2"/>
<dbReference type="Proteomes" id="UP000077868">
    <property type="component" value="Chromosome"/>
</dbReference>
<gene>
    <name evidence="2" type="ORF">I601_2040</name>
</gene>